<evidence type="ECO:0000313" key="3">
    <source>
        <dbReference type="Proteomes" id="UP001499910"/>
    </source>
</evidence>
<reference evidence="3" key="1">
    <citation type="journal article" date="2019" name="Int. J. Syst. Evol. Microbiol.">
        <title>The Global Catalogue of Microorganisms (GCM) 10K type strain sequencing project: providing services to taxonomists for standard genome sequencing and annotation.</title>
        <authorList>
            <consortium name="The Broad Institute Genomics Platform"/>
            <consortium name="The Broad Institute Genome Sequencing Center for Infectious Disease"/>
            <person name="Wu L."/>
            <person name="Ma J."/>
        </authorList>
    </citation>
    <scope>NUCLEOTIDE SEQUENCE [LARGE SCALE GENOMIC DNA]</scope>
    <source>
        <strain evidence="3">JCM 18015</strain>
    </source>
</reference>
<keyword evidence="1" id="KW-0472">Membrane</keyword>
<protein>
    <submittedName>
        <fullName evidence="2">Uncharacterized protein</fullName>
    </submittedName>
</protein>
<keyword evidence="3" id="KW-1185">Reference proteome</keyword>
<organism evidence="2 3">
    <name type="scientific">[Roseibacterium] beibuensis</name>
    <dbReference type="NCBI Taxonomy" id="1193142"/>
    <lineage>
        <taxon>Bacteria</taxon>
        <taxon>Pseudomonadati</taxon>
        <taxon>Pseudomonadota</taxon>
        <taxon>Alphaproteobacteria</taxon>
        <taxon>Rhodobacterales</taxon>
        <taxon>Roseobacteraceae</taxon>
        <taxon>Roseicyclus</taxon>
    </lineage>
</organism>
<name>A0ABP9LP28_9RHOB</name>
<feature type="transmembrane region" description="Helical" evidence="1">
    <location>
        <begin position="18"/>
        <end position="36"/>
    </location>
</feature>
<evidence type="ECO:0000313" key="2">
    <source>
        <dbReference type="EMBL" id="GAA5080420.1"/>
    </source>
</evidence>
<accession>A0ABP9LP28</accession>
<sequence length="191" mass="19771">MGRPASSTTLARGITLDWTYVALAAAGLVLVALTTIRSEIGPDVALARSGGLYLLSPTERIVALEDDRFAAPEWAEQASDVDGLGRMLGPLSGETLDRRFPLPDGATSARLGFDLILWDGATAPVITINGAPVSPNVSQVRTLADGATLQHLAYPVAAPGDTLEVAITGQGDGQWAIDNLSLIVSLSAPNA</sequence>
<comment type="caution">
    <text evidence="2">The sequence shown here is derived from an EMBL/GenBank/DDBJ whole genome shotgun (WGS) entry which is preliminary data.</text>
</comment>
<dbReference type="Proteomes" id="UP001499910">
    <property type="component" value="Unassembled WGS sequence"/>
</dbReference>
<dbReference type="EMBL" id="BAABHW010000006">
    <property type="protein sequence ID" value="GAA5080420.1"/>
    <property type="molecule type" value="Genomic_DNA"/>
</dbReference>
<keyword evidence="1" id="KW-0812">Transmembrane</keyword>
<proteinExistence type="predicted"/>
<evidence type="ECO:0000256" key="1">
    <source>
        <dbReference type="SAM" id="Phobius"/>
    </source>
</evidence>
<keyword evidence="1" id="KW-1133">Transmembrane helix</keyword>
<gene>
    <name evidence="2" type="ORF">GCM10023209_33980</name>
</gene>